<keyword evidence="9" id="KW-0802">TPR repeat</keyword>
<dbReference type="FunFam" id="3.60.21.10:FF:000004">
    <property type="entry name" value="Serine/threonine-protein phosphatase"/>
    <property type="match status" value="1"/>
</dbReference>
<dbReference type="SUPFAM" id="SSF56300">
    <property type="entry name" value="Metallo-dependent phosphatases"/>
    <property type="match status" value="1"/>
</dbReference>
<keyword evidence="6" id="KW-0464">Manganese</keyword>
<keyword evidence="3" id="KW-0479">Metal-binding</keyword>
<evidence type="ECO:0000256" key="3">
    <source>
        <dbReference type="ARBA" id="ARBA00022723"/>
    </source>
</evidence>
<evidence type="ECO:0000256" key="4">
    <source>
        <dbReference type="ARBA" id="ARBA00022801"/>
    </source>
</evidence>
<dbReference type="PROSITE" id="PS50005">
    <property type="entry name" value="TPR"/>
    <property type="match status" value="1"/>
</dbReference>
<dbReference type="InterPro" id="IPR055217">
    <property type="entry name" value="TPR_EMC2"/>
</dbReference>
<sequence>MTAAEPITLEGALAWLKQRRITPERNAFDTVRYGEWILENDELYALGDDLWSFLEQLGLASAELGKYDLADLCLSRLTTRFPDSSRVVLFQGTVLESKGLLKEAQLLYEEFLRKEPSHLLIVKRRIAAIRGQPNGLHEATDALADFVDHFPLDQEAWQELASLYLQQNKYAQAAYALEELVLLAPHNSFYLLMYAETLYTMGQWAKAYKLYLRILELGQGNLKREDSRHMDRVSGPWVRTLWGLKLVGIPALTQCSAQLLAHKDKQSDGDAVAEKIPAIDAMATELLLNNVYAADAREPAPPAVRAAARGCLANVPPNMADNQPAEVDIDNIIDRLLEVRGSRPGKPVHLEEYEIKYLCLTARDIFINQPILLELEAPIKICGDIHGQYYDLLRLFEYGGFPPESNYLFLGDYVDRGKQSLETICLLLAYKIKYPENFFILRGNHECASINRIYGFYDECKRRYNIKLWKTFTDCFNCLPIAAIIDEKIFTMHGGLSPDLQSMEQIRRVMRPTDVPDTGLLCDLLWSDPDKDISGWSENDRGVSFTFGPDVVSRFLAKHDMDLICRAHQVVEDGYEFFAKRQLVTLFSAPNYCGEFDNAGAMMSVDETLLCSFQILKPAEKKQKYAYGGINMGRPMTPPRKQKKKGDRSA</sequence>
<comment type="catalytic activity">
    <reaction evidence="8 10">
        <text>O-phospho-L-threonyl-[protein] + H2O = L-threonyl-[protein] + phosphate</text>
        <dbReference type="Rhea" id="RHEA:47004"/>
        <dbReference type="Rhea" id="RHEA-COMP:11060"/>
        <dbReference type="Rhea" id="RHEA-COMP:11605"/>
        <dbReference type="ChEBI" id="CHEBI:15377"/>
        <dbReference type="ChEBI" id="CHEBI:30013"/>
        <dbReference type="ChEBI" id="CHEBI:43474"/>
        <dbReference type="ChEBI" id="CHEBI:61977"/>
        <dbReference type="EC" id="3.1.3.16"/>
    </reaction>
</comment>
<reference evidence="13" key="1">
    <citation type="submission" date="2023-03" db="EMBL/GenBank/DDBJ databases">
        <title>Mating type loci evolution in Malassezia.</title>
        <authorList>
            <person name="Coelho M.A."/>
        </authorList>
    </citation>
    <scope>NUCLEOTIDE SEQUENCE</scope>
    <source>
        <strain evidence="13">CBS 14135</strain>
    </source>
</reference>
<keyword evidence="5" id="KW-0904">Protein phosphatase</keyword>
<evidence type="ECO:0000256" key="1">
    <source>
        <dbReference type="ARBA" id="ARBA00001936"/>
    </source>
</evidence>
<dbReference type="InterPro" id="IPR006186">
    <property type="entry name" value="Ser/Thr-sp_prot-phosphatase"/>
</dbReference>
<evidence type="ECO:0000256" key="11">
    <source>
        <dbReference type="SAM" id="MobiDB-lite"/>
    </source>
</evidence>
<evidence type="ECO:0000259" key="12">
    <source>
        <dbReference type="PROSITE" id="PS00125"/>
    </source>
</evidence>
<dbReference type="Pfam" id="PF22890">
    <property type="entry name" value="TPR_EMC2"/>
    <property type="match status" value="1"/>
</dbReference>
<evidence type="ECO:0000256" key="10">
    <source>
        <dbReference type="RuleBase" id="RU004273"/>
    </source>
</evidence>
<evidence type="ECO:0000313" key="13">
    <source>
        <dbReference type="EMBL" id="WFC94133.1"/>
    </source>
</evidence>
<dbReference type="SMART" id="SM00028">
    <property type="entry name" value="TPR"/>
    <property type="match status" value="4"/>
</dbReference>
<dbReference type="GO" id="GO:0000164">
    <property type="term" value="C:protein phosphatase type 1 complex"/>
    <property type="evidence" value="ECO:0007669"/>
    <property type="project" value="UniProtKB-ARBA"/>
</dbReference>
<organism evidence="13 14">
    <name type="scientific">Malassezia brasiliensis</name>
    <dbReference type="NCBI Taxonomy" id="1821822"/>
    <lineage>
        <taxon>Eukaryota</taxon>
        <taxon>Fungi</taxon>
        <taxon>Dikarya</taxon>
        <taxon>Basidiomycota</taxon>
        <taxon>Ustilaginomycotina</taxon>
        <taxon>Malasseziomycetes</taxon>
        <taxon>Malasseziales</taxon>
        <taxon>Malasseziaceae</taxon>
        <taxon>Malassezia</taxon>
    </lineage>
</organism>
<dbReference type="InterPro" id="IPR011990">
    <property type="entry name" value="TPR-like_helical_dom_sf"/>
</dbReference>
<dbReference type="Pfam" id="PF00149">
    <property type="entry name" value="Metallophos"/>
    <property type="match status" value="1"/>
</dbReference>
<dbReference type="AlphaFoldDB" id="A0AAF0DRL0"/>
<evidence type="ECO:0000256" key="5">
    <source>
        <dbReference type="ARBA" id="ARBA00022912"/>
    </source>
</evidence>
<dbReference type="Gene3D" id="1.25.40.10">
    <property type="entry name" value="Tetratricopeptide repeat domain"/>
    <property type="match status" value="1"/>
</dbReference>
<keyword evidence="14" id="KW-1185">Reference proteome</keyword>
<dbReference type="Pfam" id="PF13174">
    <property type="entry name" value="TPR_6"/>
    <property type="match status" value="1"/>
</dbReference>
<dbReference type="SUPFAM" id="SSF48452">
    <property type="entry name" value="TPR-like"/>
    <property type="match status" value="1"/>
</dbReference>
<dbReference type="Proteomes" id="UP001216638">
    <property type="component" value="Chromosome 1"/>
</dbReference>
<dbReference type="GO" id="GO:0046872">
    <property type="term" value="F:metal ion binding"/>
    <property type="evidence" value="ECO:0007669"/>
    <property type="project" value="UniProtKB-KW"/>
</dbReference>
<dbReference type="CDD" id="cd07414">
    <property type="entry name" value="MPP_PP1_PPKL"/>
    <property type="match status" value="1"/>
</dbReference>
<dbReference type="PRINTS" id="PR00114">
    <property type="entry name" value="STPHPHTASE"/>
</dbReference>
<name>A0AAF0DRL0_9BASI</name>
<feature type="domain" description="Serine/threonine specific protein phosphatases" evidence="12">
    <location>
        <begin position="441"/>
        <end position="446"/>
    </location>
</feature>
<comment type="cofactor">
    <cofactor evidence="1">
        <name>Mn(2+)</name>
        <dbReference type="ChEBI" id="CHEBI:29035"/>
    </cofactor>
</comment>
<gene>
    <name evidence="13" type="primary">GLC7</name>
    <name evidence="13" type="ORF">MBRA1_000765</name>
</gene>
<dbReference type="PANTHER" id="PTHR11668:SF300">
    <property type="entry name" value="SERINE_THREONINE-PROTEIN PHOSPHATASE"/>
    <property type="match status" value="1"/>
</dbReference>
<dbReference type="InterPro" id="IPR031675">
    <property type="entry name" value="STPPase_N"/>
</dbReference>
<evidence type="ECO:0000256" key="9">
    <source>
        <dbReference type="PROSITE-ProRule" id="PRU00339"/>
    </source>
</evidence>
<feature type="repeat" description="TPR" evidence="9">
    <location>
        <begin position="154"/>
        <end position="187"/>
    </location>
</feature>
<dbReference type="Gene3D" id="3.60.21.10">
    <property type="match status" value="1"/>
</dbReference>
<dbReference type="EMBL" id="CP119951">
    <property type="protein sequence ID" value="WFC94133.1"/>
    <property type="molecule type" value="Genomic_DNA"/>
</dbReference>
<proteinExistence type="inferred from homology"/>
<dbReference type="SMART" id="SM00156">
    <property type="entry name" value="PP2Ac"/>
    <property type="match status" value="1"/>
</dbReference>
<feature type="compositionally biased region" description="Basic residues" evidence="11">
    <location>
        <begin position="640"/>
        <end position="650"/>
    </location>
</feature>
<comment type="similarity">
    <text evidence="2">Belongs to the PPP phosphatase family. PP-5 (PP-T) subfamily.</text>
</comment>
<accession>A0AAF0DRL0</accession>
<evidence type="ECO:0000256" key="2">
    <source>
        <dbReference type="ARBA" id="ARBA00008786"/>
    </source>
</evidence>
<dbReference type="PANTHER" id="PTHR11668">
    <property type="entry name" value="SERINE/THREONINE PROTEIN PHOSPHATASE"/>
    <property type="match status" value="1"/>
</dbReference>
<evidence type="ECO:0000256" key="6">
    <source>
        <dbReference type="ARBA" id="ARBA00023211"/>
    </source>
</evidence>
<evidence type="ECO:0000313" key="14">
    <source>
        <dbReference type="Proteomes" id="UP001216638"/>
    </source>
</evidence>
<dbReference type="PROSITE" id="PS00125">
    <property type="entry name" value="SER_THR_PHOSPHATASE"/>
    <property type="match status" value="1"/>
</dbReference>
<dbReference type="GO" id="GO:0007059">
    <property type="term" value="P:chromosome segregation"/>
    <property type="evidence" value="ECO:0007669"/>
    <property type="project" value="TreeGrafter"/>
</dbReference>
<keyword evidence="4 10" id="KW-0378">Hydrolase</keyword>
<dbReference type="GO" id="GO:0007346">
    <property type="term" value="P:regulation of mitotic cell cycle"/>
    <property type="evidence" value="ECO:0007669"/>
    <property type="project" value="TreeGrafter"/>
</dbReference>
<dbReference type="GO" id="GO:0004722">
    <property type="term" value="F:protein serine/threonine phosphatase activity"/>
    <property type="evidence" value="ECO:0007669"/>
    <property type="project" value="UniProtKB-EC"/>
</dbReference>
<comment type="catalytic activity">
    <reaction evidence="7">
        <text>O-phospho-L-seryl-[protein] + H2O = L-seryl-[protein] + phosphate</text>
        <dbReference type="Rhea" id="RHEA:20629"/>
        <dbReference type="Rhea" id="RHEA-COMP:9863"/>
        <dbReference type="Rhea" id="RHEA-COMP:11604"/>
        <dbReference type="ChEBI" id="CHEBI:15377"/>
        <dbReference type="ChEBI" id="CHEBI:29999"/>
        <dbReference type="ChEBI" id="CHEBI:43474"/>
        <dbReference type="ChEBI" id="CHEBI:83421"/>
        <dbReference type="EC" id="3.1.3.16"/>
    </reaction>
</comment>
<evidence type="ECO:0000256" key="8">
    <source>
        <dbReference type="ARBA" id="ARBA00048336"/>
    </source>
</evidence>
<dbReference type="InterPro" id="IPR004843">
    <property type="entry name" value="Calcineurin-like_PHP"/>
</dbReference>
<feature type="region of interest" description="Disordered" evidence="11">
    <location>
        <begin position="629"/>
        <end position="650"/>
    </location>
</feature>
<evidence type="ECO:0000256" key="7">
    <source>
        <dbReference type="ARBA" id="ARBA00047761"/>
    </source>
</evidence>
<dbReference type="InterPro" id="IPR050341">
    <property type="entry name" value="PP1_catalytic_subunit"/>
</dbReference>
<dbReference type="InterPro" id="IPR029052">
    <property type="entry name" value="Metallo-depent_PP-like"/>
</dbReference>
<protein>
    <recommendedName>
        <fullName evidence="10">Serine/threonine-protein phosphatase</fullName>
        <ecNumber evidence="10">3.1.3.16</ecNumber>
    </recommendedName>
</protein>
<dbReference type="Pfam" id="PF16891">
    <property type="entry name" value="STPPase_N"/>
    <property type="match status" value="1"/>
</dbReference>
<dbReference type="EC" id="3.1.3.16" evidence="10"/>
<dbReference type="GO" id="GO:0005634">
    <property type="term" value="C:nucleus"/>
    <property type="evidence" value="ECO:0007669"/>
    <property type="project" value="TreeGrafter"/>
</dbReference>
<dbReference type="InterPro" id="IPR019734">
    <property type="entry name" value="TPR_rpt"/>
</dbReference>